<protein>
    <submittedName>
        <fullName evidence="2">PepSY-like domain-containing protein</fullName>
    </submittedName>
</protein>
<gene>
    <name evidence="2" type="ORF">HX018_16100</name>
</gene>
<evidence type="ECO:0000313" key="2">
    <source>
        <dbReference type="EMBL" id="MDM1049762.1"/>
    </source>
</evidence>
<accession>A0ABT7NR66</accession>
<dbReference type="Pfam" id="PF11396">
    <property type="entry name" value="PepSY_like"/>
    <property type="match status" value="1"/>
</dbReference>
<evidence type="ECO:0000313" key="3">
    <source>
        <dbReference type="Proteomes" id="UP001170954"/>
    </source>
</evidence>
<dbReference type="Proteomes" id="UP001170954">
    <property type="component" value="Unassembled WGS sequence"/>
</dbReference>
<feature type="domain" description="Putative beta-lactamase-inhibitor-like PepSY-like" evidence="1">
    <location>
        <begin position="63"/>
        <end position="143"/>
    </location>
</feature>
<dbReference type="RefSeq" id="WP_149526117.1">
    <property type="nucleotide sequence ID" value="NZ_CP030848.1"/>
</dbReference>
<dbReference type="EMBL" id="JACAGK010000056">
    <property type="protein sequence ID" value="MDM1049762.1"/>
    <property type="molecule type" value="Genomic_DNA"/>
</dbReference>
<comment type="caution">
    <text evidence="2">The sequence shown here is derived from an EMBL/GenBank/DDBJ whole genome shotgun (WGS) entry which is preliminary data.</text>
</comment>
<sequence>MKNIVKIALVGLIAGSSFQAIGQEKIIQLNALPKTAQSFISAHYKQEKVALVKSEKELLSPIEYQVVLANGTKVEFDKNGNWTEVDAKKNAVPQSIIPASIREYVKKSFPNNEIVQISKDSRDIEVELTSGIDLKFNTKGEFIRVDD</sequence>
<dbReference type="Gene3D" id="3.40.1420.30">
    <property type="match status" value="1"/>
</dbReference>
<reference evidence="2" key="1">
    <citation type="submission" date="2020-06" db="EMBL/GenBank/DDBJ databases">
        <authorList>
            <person name="Dong N."/>
        </authorList>
    </citation>
    <scope>NUCLEOTIDE SEQUENCE</scope>
    <source>
        <strain evidence="2">R1692</strain>
    </source>
</reference>
<keyword evidence="3" id="KW-1185">Reference proteome</keyword>
<dbReference type="InterPro" id="IPR021533">
    <property type="entry name" value="PepSY-like"/>
</dbReference>
<proteinExistence type="predicted"/>
<name>A0ABT7NR66_9SPHI</name>
<evidence type="ECO:0000259" key="1">
    <source>
        <dbReference type="Pfam" id="PF11396"/>
    </source>
</evidence>
<organism evidence="2 3">
    <name type="scientific">Sphingobacterium hotanense</name>
    <dbReference type="NCBI Taxonomy" id="649196"/>
    <lineage>
        <taxon>Bacteria</taxon>
        <taxon>Pseudomonadati</taxon>
        <taxon>Bacteroidota</taxon>
        <taxon>Sphingobacteriia</taxon>
        <taxon>Sphingobacteriales</taxon>
        <taxon>Sphingobacteriaceae</taxon>
        <taxon>Sphingobacterium</taxon>
    </lineage>
</organism>
<reference evidence="2" key="2">
    <citation type="journal article" date="2022" name="Sci. Total Environ.">
        <title>Prevalence, transmission, and molecular epidemiology of tet(X)-positive bacteria among humans, animals, and environmental niches in China: An epidemiological, and genomic-based study.</title>
        <authorList>
            <person name="Dong N."/>
            <person name="Zeng Y."/>
            <person name="Cai C."/>
            <person name="Sun C."/>
            <person name="Lu J."/>
            <person name="Liu C."/>
            <person name="Zhou H."/>
            <person name="Sun Q."/>
            <person name="Shu L."/>
            <person name="Wang H."/>
            <person name="Wang Y."/>
            <person name="Wang S."/>
            <person name="Wu C."/>
            <person name="Chan E.W."/>
            <person name="Chen G."/>
            <person name="Shen Z."/>
            <person name="Chen S."/>
            <person name="Zhang R."/>
        </authorList>
    </citation>
    <scope>NUCLEOTIDE SEQUENCE</scope>
    <source>
        <strain evidence="2">R1692</strain>
    </source>
</reference>
<dbReference type="SUPFAM" id="SSF160574">
    <property type="entry name" value="BT0923-like"/>
    <property type="match status" value="1"/>
</dbReference>